<evidence type="ECO:0000313" key="2">
    <source>
        <dbReference type="EMBL" id="WAQ87775.1"/>
    </source>
</evidence>
<sequence length="71" mass="7836">MAELDQNDFSNSRLTEGTLLSKDEMTAAIISDRGTPPEGLLTTDAEPAGPRSSHRDSEDTHRPTPTYNYTR</sequence>
<reference evidence="2" key="1">
    <citation type="submission" date="2022-10" db="EMBL/GenBank/DDBJ databases">
        <title>Puccinia triticina Genome sequencing and assembly.</title>
        <authorList>
            <person name="Li C."/>
        </authorList>
    </citation>
    <scope>NUCLEOTIDE SEQUENCE</scope>
    <source>
        <strain evidence="2">Pt15</strain>
    </source>
</reference>
<dbReference type="RefSeq" id="XP_053023330.1">
    <property type="nucleotide sequence ID" value="XM_053172136.1"/>
</dbReference>
<feature type="compositionally biased region" description="Basic and acidic residues" evidence="1">
    <location>
        <begin position="53"/>
        <end position="62"/>
    </location>
</feature>
<name>A0ABY7CRX4_9BASI</name>
<evidence type="ECO:0000256" key="1">
    <source>
        <dbReference type="SAM" id="MobiDB-lite"/>
    </source>
</evidence>
<accession>A0ABY7CRX4</accession>
<dbReference type="Proteomes" id="UP001164743">
    <property type="component" value="Chromosome 8A"/>
</dbReference>
<proteinExistence type="predicted"/>
<gene>
    <name evidence="2" type="ORF">PtA15_8A681</name>
</gene>
<feature type="region of interest" description="Disordered" evidence="1">
    <location>
        <begin position="1"/>
        <end position="71"/>
    </location>
</feature>
<dbReference type="GeneID" id="77813031"/>
<keyword evidence="3" id="KW-1185">Reference proteome</keyword>
<dbReference type="EMBL" id="CP110428">
    <property type="protein sequence ID" value="WAQ87775.1"/>
    <property type="molecule type" value="Genomic_DNA"/>
</dbReference>
<evidence type="ECO:0000313" key="3">
    <source>
        <dbReference type="Proteomes" id="UP001164743"/>
    </source>
</evidence>
<organism evidence="2 3">
    <name type="scientific">Puccinia triticina</name>
    <dbReference type="NCBI Taxonomy" id="208348"/>
    <lineage>
        <taxon>Eukaryota</taxon>
        <taxon>Fungi</taxon>
        <taxon>Dikarya</taxon>
        <taxon>Basidiomycota</taxon>
        <taxon>Pucciniomycotina</taxon>
        <taxon>Pucciniomycetes</taxon>
        <taxon>Pucciniales</taxon>
        <taxon>Pucciniaceae</taxon>
        <taxon>Puccinia</taxon>
    </lineage>
</organism>
<protein>
    <submittedName>
        <fullName evidence="2">Uncharacterized protein</fullName>
    </submittedName>
</protein>